<dbReference type="Ensembl" id="ENSAPOT00000009480.1">
    <property type="protein sequence ID" value="ENSAPOP00000004769.1"/>
    <property type="gene ID" value="ENSAPOG00000006451.1"/>
</dbReference>
<proteinExistence type="predicted"/>
<dbReference type="InterPro" id="IPR012337">
    <property type="entry name" value="RNaseH-like_sf"/>
</dbReference>
<evidence type="ECO:0000313" key="1">
    <source>
        <dbReference type="Ensembl" id="ENSAPOP00000004769.1"/>
    </source>
</evidence>
<keyword evidence="2" id="KW-1185">Reference proteome</keyword>
<protein>
    <recommendedName>
        <fullName evidence="3">BED-type domain-containing protein</fullName>
    </recommendedName>
</protein>
<dbReference type="AlphaFoldDB" id="A0A3Q1ELW8"/>
<reference evidence="1" key="2">
    <citation type="submission" date="2025-09" db="UniProtKB">
        <authorList>
            <consortium name="Ensembl"/>
        </authorList>
    </citation>
    <scope>IDENTIFICATION</scope>
</reference>
<organism evidence="1 2">
    <name type="scientific">Acanthochromis polyacanthus</name>
    <name type="common">spiny chromis</name>
    <dbReference type="NCBI Taxonomy" id="80966"/>
    <lineage>
        <taxon>Eukaryota</taxon>
        <taxon>Metazoa</taxon>
        <taxon>Chordata</taxon>
        <taxon>Craniata</taxon>
        <taxon>Vertebrata</taxon>
        <taxon>Euteleostomi</taxon>
        <taxon>Actinopterygii</taxon>
        <taxon>Neopterygii</taxon>
        <taxon>Teleostei</taxon>
        <taxon>Neoteleostei</taxon>
        <taxon>Acanthomorphata</taxon>
        <taxon>Ovalentaria</taxon>
        <taxon>Pomacentridae</taxon>
        <taxon>Acanthochromis</taxon>
    </lineage>
</organism>
<dbReference type="PANTHER" id="PTHR47501">
    <property type="entry name" value="TRANSPOSASE-RELATED"/>
    <property type="match status" value="1"/>
</dbReference>
<dbReference type="PANTHER" id="PTHR47501:SF5">
    <property type="entry name" value="HAT C-TERMINAL DIMERISATION DOMAIN-CONTAINING PROTEIN"/>
    <property type="match status" value="1"/>
</dbReference>
<evidence type="ECO:0008006" key="3">
    <source>
        <dbReference type="Google" id="ProtNLM"/>
    </source>
</evidence>
<dbReference type="SUPFAM" id="SSF53098">
    <property type="entry name" value="Ribonuclease H-like"/>
    <property type="match status" value="1"/>
</dbReference>
<accession>A0A3Q1ELW8</accession>
<dbReference type="Proteomes" id="UP000257200">
    <property type="component" value="Unplaced"/>
</dbReference>
<dbReference type="InParanoid" id="A0A3Q1ELW8"/>
<evidence type="ECO:0000313" key="2">
    <source>
        <dbReference type="Proteomes" id="UP000257200"/>
    </source>
</evidence>
<dbReference type="STRING" id="80966.ENSAPOP00000004769"/>
<dbReference type="GeneTree" id="ENSGT00940000164914"/>
<name>A0A3Q1ELW8_9TELE</name>
<reference evidence="1" key="1">
    <citation type="submission" date="2025-08" db="UniProtKB">
        <authorList>
            <consortium name="Ensembl"/>
        </authorList>
    </citation>
    <scope>IDENTIFICATION</scope>
</reference>
<sequence length="519" mass="59079">MSVSTNRSGGTVDVVIQQSLPATSLDPHRCSFCEKTEKSYVFRCLLCQPKAKFLSTSKTSNTNLRTHIQRVHPTKMAFLEMDRERAKKRSAPQSEGEHPVAVQQGSVAHYFRSGTPTISQERFDKLILNFIIQGLHPLHTVERPEYRDLFREVLPSRHLVSRRTLGRMLDDEHLSVKTTLSKTLSKQKHVCTTTDAWSSNNRSFLGVTIHWIDQETLSICSGALACHRIIGRHTYDVLAEMLEDVHRDFNIKDKVTLTTTDNGSNFLKAFSVFSEVQRTIQDREEEDEEEEEEDHTVFINVTDILNETGEDHNLPPHQRCACHTLNLIATRDIEGALTQSEPFKKISRSTLGKCQALWSQQQRSTQASDVIKDKWNSTFLAVERLKTCILTKEQELQETCEKLQVTHFRVTELVFIKEYVQVMAPLAKALDVLQSNRMAYAGVLVPTISILLEKMDQMTHETNLHHCNPLVDAIISGLKQRFGYIFEDARLQGECIPTLANDEGNLSQVQHRIPGQCSL</sequence>